<evidence type="ECO:0000313" key="2">
    <source>
        <dbReference type="EMBL" id="SES70481.1"/>
    </source>
</evidence>
<dbReference type="CDD" id="cd04179">
    <property type="entry name" value="DPM_DPG-synthase_like"/>
    <property type="match status" value="1"/>
</dbReference>
<evidence type="ECO:0000313" key="3">
    <source>
        <dbReference type="Proteomes" id="UP000199568"/>
    </source>
</evidence>
<dbReference type="Gene3D" id="3.90.550.10">
    <property type="entry name" value="Spore Coat Polysaccharide Biosynthesis Protein SpsA, Chain A"/>
    <property type="match status" value="1"/>
</dbReference>
<dbReference type="InterPro" id="IPR029044">
    <property type="entry name" value="Nucleotide-diphossugar_trans"/>
</dbReference>
<dbReference type="PANTHER" id="PTHR48090">
    <property type="entry name" value="UNDECAPRENYL-PHOSPHATE 4-DEOXY-4-FORMAMIDO-L-ARABINOSE TRANSFERASE-RELATED"/>
    <property type="match status" value="1"/>
</dbReference>
<dbReference type="Proteomes" id="UP000199568">
    <property type="component" value="Unassembled WGS sequence"/>
</dbReference>
<accession>A0A1H9YN53</accession>
<dbReference type="GO" id="GO:0016740">
    <property type="term" value="F:transferase activity"/>
    <property type="evidence" value="ECO:0007669"/>
    <property type="project" value="UniProtKB-KW"/>
</dbReference>
<dbReference type="RefSeq" id="WP_090438265.1">
    <property type="nucleotide sequence ID" value="NZ_FOHU01000001.1"/>
</dbReference>
<dbReference type="EMBL" id="FOHU01000001">
    <property type="protein sequence ID" value="SES70481.1"/>
    <property type="molecule type" value="Genomic_DNA"/>
</dbReference>
<organism evidence="2 3">
    <name type="scientific">Natronincola peptidivorans</name>
    <dbReference type="NCBI Taxonomy" id="426128"/>
    <lineage>
        <taxon>Bacteria</taxon>
        <taxon>Bacillati</taxon>
        <taxon>Bacillota</taxon>
        <taxon>Clostridia</taxon>
        <taxon>Peptostreptococcales</taxon>
        <taxon>Natronincolaceae</taxon>
        <taxon>Natronincola</taxon>
    </lineage>
</organism>
<keyword evidence="3" id="KW-1185">Reference proteome</keyword>
<protein>
    <submittedName>
        <fullName evidence="2">Glycosyltransferase involved in cell wall bisynthesis</fullName>
    </submittedName>
</protein>
<dbReference type="Pfam" id="PF00535">
    <property type="entry name" value="Glycos_transf_2"/>
    <property type="match status" value="1"/>
</dbReference>
<keyword evidence="2" id="KW-0808">Transferase</keyword>
<name>A0A1H9YN53_9FIRM</name>
<sequence>MKKRISAIIPVFNEEKKIEETLLEIKKIDVISKIYVVNDGSTDNTAEITSKINGIVLINCLSNNGKGAALKMGVKIALEESDIIIFLDGDLGKTVREANKLLEPIISNTTDVTIAKFPPAKKKGGLGFVKKLAKYGVYYYTGKKLDTVLSGQRAFKKSVLKSISLDYRGFEVELGMTIEILKKGFIIKEVDVNMVHNETGRDLQGFIHRGKQFKAILYKLLTLKTSL</sequence>
<evidence type="ECO:0000259" key="1">
    <source>
        <dbReference type="Pfam" id="PF00535"/>
    </source>
</evidence>
<dbReference type="STRING" id="426128.SAMN05660297_00317"/>
<dbReference type="SUPFAM" id="SSF53448">
    <property type="entry name" value="Nucleotide-diphospho-sugar transferases"/>
    <property type="match status" value="1"/>
</dbReference>
<dbReference type="InterPro" id="IPR001173">
    <property type="entry name" value="Glyco_trans_2-like"/>
</dbReference>
<reference evidence="2 3" key="1">
    <citation type="submission" date="2016-10" db="EMBL/GenBank/DDBJ databases">
        <authorList>
            <person name="de Groot N.N."/>
        </authorList>
    </citation>
    <scope>NUCLEOTIDE SEQUENCE [LARGE SCALE GENOMIC DNA]</scope>
    <source>
        <strain evidence="2 3">DSM 18979</strain>
    </source>
</reference>
<proteinExistence type="predicted"/>
<gene>
    <name evidence="2" type="ORF">SAMN05660297_00317</name>
</gene>
<feature type="domain" description="Glycosyltransferase 2-like" evidence="1">
    <location>
        <begin position="6"/>
        <end position="150"/>
    </location>
</feature>
<dbReference type="InterPro" id="IPR050256">
    <property type="entry name" value="Glycosyltransferase_2"/>
</dbReference>
<dbReference type="OrthoDB" id="9810303at2"/>
<dbReference type="AlphaFoldDB" id="A0A1H9YN53"/>
<dbReference type="PANTHER" id="PTHR48090:SF7">
    <property type="entry name" value="RFBJ PROTEIN"/>
    <property type="match status" value="1"/>
</dbReference>